<dbReference type="SUPFAM" id="SSF55961">
    <property type="entry name" value="Bet v1-like"/>
    <property type="match status" value="1"/>
</dbReference>
<dbReference type="Pfam" id="PF10604">
    <property type="entry name" value="Polyketide_cyc2"/>
    <property type="match status" value="1"/>
</dbReference>
<protein>
    <submittedName>
        <fullName evidence="1">SRPBCC family protein</fullName>
    </submittedName>
</protein>
<evidence type="ECO:0000313" key="2">
    <source>
        <dbReference type="Proteomes" id="UP001597068"/>
    </source>
</evidence>
<dbReference type="CDD" id="cd07812">
    <property type="entry name" value="SRPBCC"/>
    <property type="match status" value="1"/>
</dbReference>
<organism evidence="1 2">
    <name type="scientific">Williamsia deligens</name>
    <dbReference type="NCBI Taxonomy" id="321325"/>
    <lineage>
        <taxon>Bacteria</taxon>
        <taxon>Bacillati</taxon>
        <taxon>Actinomycetota</taxon>
        <taxon>Actinomycetes</taxon>
        <taxon>Mycobacteriales</taxon>
        <taxon>Nocardiaceae</taxon>
        <taxon>Williamsia</taxon>
    </lineage>
</organism>
<proteinExistence type="predicted"/>
<name>A0ABW3GAJ3_9NOCA</name>
<reference evidence="2" key="1">
    <citation type="journal article" date="2019" name="Int. J. Syst. Evol. Microbiol.">
        <title>The Global Catalogue of Microorganisms (GCM) 10K type strain sequencing project: providing services to taxonomists for standard genome sequencing and annotation.</title>
        <authorList>
            <consortium name="The Broad Institute Genomics Platform"/>
            <consortium name="The Broad Institute Genome Sequencing Center for Infectious Disease"/>
            <person name="Wu L."/>
            <person name="Ma J."/>
        </authorList>
    </citation>
    <scope>NUCLEOTIDE SEQUENCE [LARGE SCALE GENOMIC DNA]</scope>
    <source>
        <strain evidence="2">CCUG 50873</strain>
    </source>
</reference>
<dbReference type="InterPro" id="IPR019587">
    <property type="entry name" value="Polyketide_cyclase/dehydratase"/>
</dbReference>
<sequence length="144" mass="15495">MPEITTSRTLQASQEKAWSVISDTSRFAEWNTLHTSWGAEPPTELAVGVGVIETVTIKGVVDTIDFTTTAYDAPRFVQLEGSGSMGSTVQLDFTVDPEGDSACTATLHVIFSSSILFGPLGKIIEKAFRKQLDKSLEKLDGLVG</sequence>
<dbReference type="EMBL" id="JBHTIL010000006">
    <property type="protein sequence ID" value="MFD0927511.1"/>
    <property type="molecule type" value="Genomic_DNA"/>
</dbReference>
<gene>
    <name evidence="1" type="ORF">ACFQ04_17355</name>
</gene>
<keyword evidence="2" id="KW-1185">Reference proteome</keyword>
<evidence type="ECO:0000313" key="1">
    <source>
        <dbReference type="EMBL" id="MFD0927511.1"/>
    </source>
</evidence>
<dbReference type="RefSeq" id="WP_253648940.1">
    <property type="nucleotide sequence ID" value="NZ_BAAAMO010000001.1"/>
</dbReference>
<dbReference type="InterPro" id="IPR023393">
    <property type="entry name" value="START-like_dom_sf"/>
</dbReference>
<comment type="caution">
    <text evidence="1">The sequence shown here is derived from an EMBL/GenBank/DDBJ whole genome shotgun (WGS) entry which is preliminary data.</text>
</comment>
<dbReference type="Gene3D" id="3.30.530.20">
    <property type="match status" value="1"/>
</dbReference>
<dbReference type="Proteomes" id="UP001597068">
    <property type="component" value="Unassembled WGS sequence"/>
</dbReference>
<accession>A0ABW3GAJ3</accession>